<keyword evidence="2" id="KW-1185">Reference proteome</keyword>
<dbReference type="EMBL" id="JATAAI010000021">
    <property type="protein sequence ID" value="KAK1738267.1"/>
    <property type="molecule type" value="Genomic_DNA"/>
</dbReference>
<comment type="caution">
    <text evidence="1">The sequence shown here is derived from an EMBL/GenBank/DDBJ whole genome shotgun (WGS) entry which is preliminary data.</text>
</comment>
<reference evidence="1" key="1">
    <citation type="submission" date="2023-06" db="EMBL/GenBank/DDBJ databases">
        <title>Survivors Of The Sea: Transcriptome response of Skeletonema marinoi to long-term dormancy.</title>
        <authorList>
            <person name="Pinder M.I.M."/>
            <person name="Kourtchenko O."/>
            <person name="Robertson E.K."/>
            <person name="Larsson T."/>
            <person name="Maumus F."/>
            <person name="Osuna-Cruz C.M."/>
            <person name="Vancaester E."/>
            <person name="Stenow R."/>
            <person name="Vandepoele K."/>
            <person name="Ploug H."/>
            <person name="Bruchert V."/>
            <person name="Godhe A."/>
            <person name="Topel M."/>
        </authorList>
    </citation>
    <scope>NUCLEOTIDE SEQUENCE</scope>
    <source>
        <strain evidence="1">R05AC</strain>
    </source>
</reference>
<accession>A0AAD9D8R9</accession>
<sequence length="347" mass="38907">MPLIMKALIMISAIAKSSSLGRRGAAFVAPIHRAASTLLPSQLVAGNASTKRKRFCTTALNHLRLPINFERYCTTVLFNHFSTDNCEVASPTAATATNELNPFTWSDITDLFTDPNDSNHKSHNYIPSDHPNLALFRRSTSEQVLYEEHKNYLTNNWISPYDYLVYSKFGEEFGFEKELIQAVDDPSQEKVTWDSDSDGPSLVAAPKGFRYQCNPSLSQASDYTIQNGMTYLKLVLNDFPYDVEEGIHHWCLWKIGGACRTEGILKGELQWALHELNSYPSDGIDCSSSLIVNQNELTGSDVSAIDKFSTFYWVNPPHLQSMPEIHHAHILCKPILKENGFSSPPPV</sequence>
<dbReference type="GO" id="GO:0005737">
    <property type="term" value="C:cytoplasm"/>
    <property type="evidence" value="ECO:0007669"/>
    <property type="project" value="TreeGrafter"/>
</dbReference>
<dbReference type="AlphaFoldDB" id="A0AAD9D8R9"/>
<dbReference type="PANTHER" id="PTHR35020:SF2">
    <property type="entry name" value="N-ACETYLGLUCOSAMINE-INDUCED PROTEIN 1"/>
    <property type="match status" value="1"/>
</dbReference>
<gene>
    <name evidence="1" type="ORF">QTG54_010936</name>
</gene>
<name>A0AAD9D8R9_9STRA</name>
<dbReference type="PANTHER" id="PTHR35020">
    <property type="entry name" value="N-ACETYLGLUCOSAMINE-INDUCED PROTEIN 1"/>
    <property type="match status" value="1"/>
</dbReference>
<dbReference type="Proteomes" id="UP001224775">
    <property type="component" value="Unassembled WGS sequence"/>
</dbReference>
<dbReference type="GO" id="GO:0006044">
    <property type="term" value="P:N-acetylglucosamine metabolic process"/>
    <property type="evidence" value="ECO:0007669"/>
    <property type="project" value="TreeGrafter"/>
</dbReference>
<evidence type="ECO:0000313" key="2">
    <source>
        <dbReference type="Proteomes" id="UP001224775"/>
    </source>
</evidence>
<protein>
    <submittedName>
        <fullName evidence="1">N-acetylglucosamine-induced protein 1 family protein</fullName>
    </submittedName>
</protein>
<proteinExistence type="predicted"/>
<dbReference type="Pfam" id="PF12239">
    <property type="entry name" value="DUF3605"/>
    <property type="match status" value="1"/>
</dbReference>
<dbReference type="InterPro" id="IPR022036">
    <property type="entry name" value="DUF3605"/>
</dbReference>
<evidence type="ECO:0000313" key="1">
    <source>
        <dbReference type="EMBL" id="KAK1738267.1"/>
    </source>
</evidence>
<organism evidence="1 2">
    <name type="scientific">Skeletonema marinoi</name>
    <dbReference type="NCBI Taxonomy" id="267567"/>
    <lineage>
        <taxon>Eukaryota</taxon>
        <taxon>Sar</taxon>
        <taxon>Stramenopiles</taxon>
        <taxon>Ochrophyta</taxon>
        <taxon>Bacillariophyta</taxon>
        <taxon>Coscinodiscophyceae</taxon>
        <taxon>Thalassiosirophycidae</taxon>
        <taxon>Thalassiosirales</taxon>
        <taxon>Skeletonemataceae</taxon>
        <taxon>Skeletonema</taxon>
        <taxon>Skeletonema marinoi-dohrnii complex</taxon>
    </lineage>
</organism>